<dbReference type="Ensembl" id="ENSHHUT00000046041.1">
    <property type="protein sequence ID" value="ENSHHUP00000044393.1"/>
    <property type="gene ID" value="ENSHHUG00000026493.1"/>
</dbReference>
<keyword evidence="3" id="KW-0723">Serine/threonine-protein kinase</keyword>
<dbReference type="Proteomes" id="UP000314982">
    <property type="component" value="Unassembled WGS sequence"/>
</dbReference>
<feature type="compositionally biased region" description="Acidic residues" evidence="11">
    <location>
        <begin position="311"/>
        <end position="332"/>
    </location>
</feature>
<dbReference type="FunFam" id="3.30.200.20:FF:000006">
    <property type="entry name" value="TRAF2 and NCK-interacting protein kinase isoform 4"/>
    <property type="match status" value="1"/>
</dbReference>
<dbReference type="GO" id="GO:0005524">
    <property type="term" value="F:ATP binding"/>
    <property type="evidence" value="ECO:0007669"/>
    <property type="project" value="UniProtKB-UniRule"/>
</dbReference>
<evidence type="ECO:0000259" key="13">
    <source>
        <dbReference type="PROSITE" id="PS50219"/>
    </source>
</evidence>
<dbReference type="PROSITE" id="PS00107">
    <property type="entry name" value="PROTEIN_KINASE_ATP"/>
    <property type="match status" value="1"/>
</dbReference>
<keyword evidence="4" id="KW-0808">Transferase</keyword>
<evidence type="ECO:0000256" key="4">
    <source>
        <dbReference type="ARBA" id="ARBA00022679"/>
    </source>
</evidence>
<feature type="binding site" evidence="10">
    <location>
        <position position="54"/>
    </location>
    <ligand>
        <name>ATP</name>
        <dbReference type="ChEBI" id="CHEBI:30616"/>
    </ligand>
</feature>
<dbReference type="Gene3D" id="1.10.510.10">
    <property type="entry name" value="Transferase(Phosphotransferase) domain 1"/>
    <property type="match status" value="1"/>
</dbReference>
<keyword evidence="6" id="KW-0418">Kinase</keyword>
<dbReference type="Gene3D" id="3.30.200.20">
    <property type="entry name" value="Phosphorylase Kinase, domain 1"/>
    <property type="match status" value="1"/>
</dbReference>
<dbReference type="InterPro" id="IPR017441">
    <property type="entry name" value="Protein_kinase_ATP_BS"/>
</dbReference>
<dbReference type="FunFam" id="1.10.510.10:FF:000003">
    <property type="entry name" value="TRAF2 and NCK-interacting protein kinase isoform 4"/>
    <property type="match status" value="1"/>
</dbReference>
<dbReference type="PROSITE" id="PS00108">
    <property type="entry name" value="PROTEIN_KINASE_ST"/>
    <property type="match status" value="1"/>
</dbReference>
<dbReference type="SUPFAM" id="SSF56112">
    <property type="entry name" value="Protein kinase-like (PK-like)"/>
    <property type="match status" value="1"/>
</dbReference>
<comment type="catalytic activity">
    <reaction evidence="9">
        <text>L-seryl-[protein] + ATP = O-phospho-L-seryl-[protein] + ADP + H(+)</text>
        <dbReference type="Rhea" id="RHEA:17989"/>
        <dbReference type="Rhea" id="RHEA-COMP:9863"/>
        <dbReference type="Rhea" id="RHEA-COMP:11604"/>
        <dbReference type="ChEBI" id="CHEBI:15378"/>
        <dbReference type="ChEBI" id="CHEBI:29999"/>
        <dbReference type="ChEBI" id="CHEBI:30616"/>
        <dbReference type="ChEBI" id="CHEBI:83421"/>
        <dbReference type="ChEBI" id="CHEBI:456216"/>
        <dbReference type="EC" id="2.7.11.1"/>
    </reaction>
</comment>
<dbReference type="SMART" id="SM00036">
    <property type="entry name" value="CNH"/>
    <property type="match status" value="1"/>
</dbReference>
<evidence type="ECO:0000256" key="8">
    <source>
        <dbReference type="ARBA" id="ARBA00047899"/>
    </source>
</evidence>
<evidence type="ECO:0000256" key="10">
    <source>
        <dbReference type="PROSITE-ProRule" id="PRU10141"/>
    </source>
</evidence>
<protein>
    <recommendedName>
        <fullName evidence="2">non-specific serine/threonine protein kinase</fullName>
        <ecNumber evidence="2">2.7.11.1</ecNumber>
    </recommendedName>
</protein>
<keyword evidence="7 10" id="KW-0067">ATP-binding</keyword>
<dbReference type="InterPro" id="IPR008271">
    <property type="entry name" value="Ser/Thr_kinase_AS"/>
</dbReference>
<evidence type="ECO:0000256" key="6">
    <source>
        <dbReference type="ARBA" id="ARBA00022777"/>
    </source>
</evidence>
<dbReference type="PROSITE" id="PS50219">
    <property type="entry name" value="CNH"/>
    <property type="match status" value="1"/>
</dbReference>
<evidence type="ECO:0000256" key="3">
    <source>
        <dbReference type="ARBA" id="ARBA00022527"/>
    </source>
</evidence>
<evidence type="ECO:0000256" key="1">
    <source>
        <dbReference type="ARBA" id="ARBA00008874"/>
    </source>
</evidence>
<proteinExistence type="inferred from homology"/>
<feature type="domain" description="CNH" evidence="13">
    <location>
        <begin position="625"/>
        <end position="912"/>
    </location>
</feature>
<evidence type="ECO:0000313" key="14">
    <source>
        <dbReference type="Ensembl" id="ENSHHUP00000044393.1"/>
    </source>
</evidence>
<evidence type="ECO:0000313" key="15">
    <source>
        <dbReference type="Proteomes" id="UP000314982"/>
    </source>
</evidence>
<accession>A0A4W5N2W7</accession>
<feature type="region of interest" description="Disordered" evidence="11">
    <location>
        <begin position="298"/>
        <end position="345"/>
    </location>
</feature>
<dbReference type="PROSITE" id="PS50011">
    <property type="entry name" value="PROTEIN_KINASE_DOM"/>
    <property type="match status" value="1"/>
</dbReference>
<feature type="region of interest" description="Disordered" evidence="11">
    <location>
        <begin position="481"/>
        <end position="530"/>
    </location>
</feature>
<comment type="catalytic activity">
    <reaction evidence="8">
        <text>L-threonyl-[protein] + ATP = O-phospho-L-threonyl-[protein] + ADP + H(+)</text>
        <dbReference type="Rhea" id="RHEA:46608"/>
        <dbReference type="Rhea" id="RHEA-COMP:11060"/>
        <dbReference type="Rhea" id="RHEA-COMP:11605"/>
        <dbReference type="ChEBI" id="CHEBI:15378"/>
        <dbReference type="ChEBI" id="CHEBI:30013"/>
        <dbReference type="ChEBI" id="CHEBI:30616"/>
        <dbReference type="ChEBI" id="CHEBI:61977"/>
        <dbReference type="ChEBI" id="CHEBI:456216"/>
        <dbReference type="EC" id="2.7.11.1"/>
    </reaction>
</comment>
<evidence type="ECO:0000259" key="12">
    <source>
        <dbReference type="PROSITE" id="PS50011"/>
    </source>
</evidence>
<sequence length="938" mass="108660">MANDSPAKSLVEIDLASLRDPAGIFELVEVVGNGTYGQVYKGRHVKTGQLAAIKVMDVTEDEEEEIKLEINMLKKYSHHRNIATYYGAFIKKSPPGHDDQLWASEYCVYLVKNTKGNQLKEDWIAYISREILRGLAHLHAHHVIHRDIKGQNVLLTENAEVKLVDFGVSAQLDRTVGRRNTFIGTPYWMAPEVIACDENPEATYDYRSDLWSTGITAIEMAEGAPPLCDMHPMRALFLIPRNPPPRLKSKKWSKKFCSFIEGSLVKNYNQRPPTEQLLKHPFIRDQPNERQVRIQLKDHIDRTKKKRGEKDETEYEYSGSEEEEEDAGEQEGEPSSIVNMPGESTLRKDFIRLQQENKERSEALRRQQLLQEQQLREQEEYKRQLLAERQKRIEQQKEQRRRLEEQQRREREMRRQQEREQRRREQEEKRRMEEMERRRKEDDERRRPRTLHQEFKWRELEEQRRAERLHKRLQQEQAYLLSLQHDNKPPQPYEKTEDPKRMSPNSTSKAPQTTSPGPVGDRAPAPQPHFLNNANAIDLTALAKELRAVEDVRPPNKVTDYSSSSEESVTKRLSLRSAAFGNDGRLVDALRADPSRKGSVVNVNPVNTRPQSDTPEIRKYKKRFNSEILCAALWGVNLLVGTESGLMLLDRSGQGKVYPLISRRRIQQMDVLEGLNVLVTISGKKNKLRVYYLSWLRNKILHNDPEVEKKQGWVTVGELEGCVHYKVVKYERIKFLVLALKNSVEVYAWAPKPYHKFMAFKSFGDLVHKPLLVDLTVEEGQRLKVIYGSSNGFHAVDVDSGAVYDIYLPTHIQTNIQSHAIIILPNTDGIELLVCYEDEGVYVNTYGRITKDVVLQWGEMPTSVAYIRSNQIMGWGEKAIEIRSVETGHLDGVFMHKRAQRLKFLCERNDKVFFASVRSGGSSQVYFMTLGRTSLLSW</sequence>
<reference evidence="15" key="1">
    <citation type="submission" date="2018-06" db="EMBL/GenBank/DDBJ databases">
        <title>Genome assembly of Danube salmon.</title>
        <authorList>
            <person name="Macqueen D.J."/>
            <person name="Gundappa M.K."/>
        </authorList>
    </citation>
    <scope>NUCLEOTIDE SEQUENCE [LARGE SCALE GENOMIC DNA]</scope>
</reference>
<dbReference type="InterPro" id="IPR000719">
    <property type="entry name" value="Prot_kinase_dom"/>
</dbReference>
<feature type="domain" description="Protein kinase" evidence="12">
    <location>
        <begin position="25"/>
        <end position="283"/>
    </location>
</feature>
<dbReference type="GO" id="GO:0005829">
    <property type="term" value="C:cytosol"/>
    <property type="evidence" value="ECO:0007669"/>
    <property type="project" value="TreeGrafter"/>
</dbReference>
<dbReference type="Pfam" id="PF00069">
    <property type="entry name" value="Pkinase"/>
    <property type="match status" value="1"/>
</dbReference>
<dbReference type="InterPro" id="IPR001180">
    <property type="entry name" value="CNH_dom"/>
</dbReference>
<dbReference type="InterPro" id="IPR011009">
    <property type="entry name" value="Kinase-like_dom_sf"/>
</dbReference>
<evidence type="ECO:0000256" key="9">
    <source>
        <dbReference type="ARBA" id="ARBA00048679"/>
    </source>
</evidence>
<comment type="similarity">
    <text evidence="1">Belongs to the protein kinase superfamily. STE Ser/Thr protein kinase family. STE20 subfamily.</text>
</comment>
<dbReference type="PANTHER" id="PTHR47096">
    <property type="entry name" value="MISSHAPEN LIKE KINASE 1"/>
    <property type="match status" value="1"/>
</dbReference>
<feature type="region of interest" description="Disordered" evidence="11">
    <location>
        <begin position="393"/>
        <end position="448"/>
    </location>
</feature>
<dbReference type="GeneTree" id="ENSGT00940000155063"/>
<reference evidence="14" key="3">
    <citation type="submission" date="2025-09" db="UniProtKB">
        <authorList>
            <consortium name="Ensembl"/>
        </authorList>
    </citation>
    <scope>IDENTIFICATION</scope>
</reference>
<dbReference type="AlphaFoldDB" id="A0A4W5N2W7"/>
<keyword evidence="5 10" id="KW-0547">Nucleotide-binding</keyword>
<dbReference type="SMART" id="SM00220">
    <property type="entry name" value="S_TKc"/>
    <property type="match status" value="1"/>
</dbReference>
<evidence type="ECO:0000256" key="7">
    <source>
        <dbReference type="ARBA" id="ARBA00022840"/>
    </source>
</evidence>
<evidence type="ECO:0000256" key="5">
    <source>
        <dbReference type="ARBA" id="ARBA00022741"/>
    </source>
</evidence>
<dbReference type="InterPro" id="IPR051700">
    <property type="entry name" value="STE20_Ser-Thr_kinase"/>
</dbReference>
<name>A0A4W5N2W7_9TELE</name>
<feature type="compositionally biased region" description="Polar residues" evidence="11">
    <location>
        <begin position="503"/>
        <end position="516"/>
    </location>
</feature>
<dbReference type="GO" id="GO:0004674">
    <property type="term" value="F:protein serine/threonine kinase activity"/>
    <property type="evidence" value="ECO:0007669"/>
    <property type="project" value="UniProtKB-KW"/>
</dbReference>
<dbReference type="EC" id="2.7.11.1" evidence="2"/>
<evidence type="ECO:0000256" key="11">
    <source>
        <dbReference type="SAM" id="MobiDB-lite"/>
    </source>
</evidence>
<dbReference type="Pfam" id="PF00780">
    <property type="entry name" value="CNH"/>
    <property type="match status" value="1"/>
</dbReference>
<evidence type="ECO:0000256" key="2">
    <source>
        <dbReference type="ARBA" id="ARBA00012513"/>
    </source>
</evidence>
<reference evidence="14" key="2">
    <citation type="submission" date="2025-08" db="UniProtKB">
        <authorList>
            <consortium name="Ensembl"/>
        </authorList>
    </citation>
    <scope>IDENTIFICATION</scope>
</reference>
<organism evidence="14 15">
    <name type="scientific">Hucho hucho</name>
    <name type="common">huchen</name>
    <dbReference type="NCBI Taxonomy" id="62062"/>
    <lineage>
        <taxon>Eukaryota</taxon>
        <taxon>Metazoa</taxon>
        <taxon>Chordata</taxon>
        <taxon>Craniata</taxon>
        <taxon>Vertebrata</taxon>
        <taxon>Euteleostomi</taxon>
        <taxon>Actinopterygii</taxon>
        <taxon>Neopterygii</taxon>
        <taxon>Teleostei</taxon>
        <taxon>Protacanthopterygii</taxon>
        <taxon>Salmoniformes</taxon>
        <taxon>Salmonidae</taxon>
        <taxon>Salmoninae</taxon>
        <taxon>Hucho</taxon>
    </lineage>
</organism>
<dbReference type="PANTHER" id="PTHR47096:SF1">
    <property type="entry name" value="MISSHAPEN LIKE KINASE 1"/>
    <property type="match status" value="1"/>
</dbReference>
<keyword evidence="15" id="KW-1185">Reference proteome</keyword>